<proteinExistence type="predicted"/>
<organism evidence="1 2">
    <name type="scientific">Sandaracinus amylolyticus</name>
    <dbReference type="NCBI Taxonomy" id="927083"/>
    <lineage>
        <taxon>Bacteria</taxon>
        <taxon>Pseudomonadati</taxon>
        <taxon>Myxococcota</taxon>
        <taxon>Polyangia</taxon>
        <taxon>Polyangiales</taxon>
        <taxon>Sandaracinaceae</taxon>
        <taxon>Sandaracinus</taxon>
    </lineage>
</organism>
<dbReference type="Proteomes" id="UP000034883">
    <property type="component" value="Chromosome"/>
</dbReference>
<dbReference type="RefSeq" id="WP_083457855.1">
    <property type="nucleotide sequence ID" value="NZ_CP011125.1"/>
</dbReference>
<dbReference type="KEGG" id="samy:DB32_005702"/>
<name>A0A0F6YK73_9BACT</name>
<dbReference type="EMBL" id="CP011125">
    <property type="protein sequence ID" value="AKF08553.1"/>
    <property type="molecule type" value="Genomic_DNA"/>
</dbReference>
<evidence type="ECO:0000313" key="2">
    <source>
        <dbReference type="Proteomes" id="UP000034883"/>
    </source>
</evidence>
<keyword evidence="2" id="KW-1185">Reference proteome</keyword>
<protein>
    <recommendedName>
        <fullName evidence="3">STAS domain-containing protein</fullName>
    </recommendedName>
</protein>
<sequence length="135" mass="15040">MPDERARWSIRFTPVPADGTPVIVEARFRDVVLQDDADVDEWTRRVDVDLARFGGGIDLLIDLSGLRVLPAASRRFGEMRARILAKHARQSVRYGADRWTATSVNTSRVLHGADANIYATREAALAALIEARRAL</sequence>
<accession>A0A0F6YK73</accession>
<evidence type="ECO:0000313" key="1">
    <source>
        <dbReference type="EMBL" id="AKF08553.1"/>
    </source>
</evidence>
<gene>
    <name evidence="1" type="ORF">DB32_005702</name>
</gene>
<dbReference type="STRING" id="927083.DB32_005702"/>
<dbReference type="AlphaFoldDB" id="A0A0F6YK73"/>
<evidence type="ECO:0008006" key="3">
    <source>
        <dbReference type="Google" id="ProtNLM"/>
    </source>
</evidence>
<reference evidence="1 2" key="1">
    <citation type="submission" date="2015-03" db="EMBL/GenBank/DDBJ databases">
        <title>Genome assembly of Sandaracinus amylolyticus DSM 53668.</title>
        <authorList>
            <person name="Sharma G."/>
            <person name="Subramanian S."/>
        </authorList>
    </citation>
    <scope>NUCLEOTIDE SEQUENCE [LARGE SCALE GENOMIC DNA]</scope>
    <source>
        <strain evidence="1 2">DSM 53668</strain>
    </source>
</reference>